<keyword evidence="1" id="KW-0175">Coiled coil</keyword>
<dbReference type="AlphaFoldDB" id="A0A3Q3X431"/>
<feature type="domain" description="Dilute" evidence="2">
    <location>
        <begin position="182"/>
        <end position="458"/>
    </location>
</feature>
<dbReference type="PANTHER" id="PTHR16027:SF6">
    <property type="entry name" value="DILUTE DOMAIN-CONTAINING PROTEIN"/>
    <property type="match status" value="1"/>
</dbReference>
<evidence type="ECO:0000256" key="1">
    <source>
        <dbReference type="SAM" id="Coils"/>
    </source>
</evidence>
<sequence>MREQERVQTEKYNELLEEANKLRNEKEQLQKLLAQSLLLSEDARIEASLKLEITRVTSENLDLMEQQEKQEKTIRKLKKQLQLYVSKVEEFEGKNLASSDSVSVTNPPVRPVNITRKEKEYRGMLEYRAGDESRLLKNVVTDLKPRGVAVSFIPGLPAYIIFMCLRYADCVNDDQRVSTLLNSTISSIKGVIKRRGNDFEAVSFWLANTCRLMHCLKQYSGDEAVITHNTAKQNQQSLTNFELSEYQQVLGDLVIQIYRQLIKCMENILQPLIVTSMLDPETSQGVLGSKPTGLRKKRTSLMEEGTVTVDVLLQHLDHFHTTISQHGVDSDLIKQLVKQLYYIISAVTFNHLLLRKDVCSWSKGLQIRYNVWQLQEWLTDRELADCGAKETLEPLRQAAQLLQINKKTEADAQTICSLCTDLSTAQIVKVLTLYTPVIEFEERVSTSFITTIKNMLKDRVESSALMMDVKKIFSVSIVFTPSSVALENIQIPASLNLGFLTRI</sequence>
<keyword evidence="4" id="KW-1185">Reference proteome</keyword>
<evidence type="ECO:0000313" key="4">
    <source>
        <dbReference type="Proteomes" id="UP000261620"/>
    </source>
</evidence>
<evidence type="ECO:0000259" key="2">
    <source>
        <dbReference type="PROSITE" id="PS51126"/>
    </source>
</evidence>
<dbReference type="PROSITE" id="PS51126">
    <property type="entry name" value="DILUTE"/>
    <property type="match status" value="1"/>
</dbReference>
<dbReference type="OMA" id="HYAPTDG"/>
<dbReference type="Proteomes" id="UP000261620">
    <property type="component" value="Unplaced"/>
</dbReference>
<dbReference type="CDD" id="cd15470">
    <property type="entry name" value="Myo5_CBD"/>
    <property type="match status" value="1"/>
</dbReference>
<reference evidence="3" key="1">
    <citation type="submission" date="2025-08" db="UniProtKB">
        <authorList>
            <consortium name="Ensembl"/>
        </authorList>
    </citation>
    <scope>IDENTIFICATION</scope>
</reference>
<proteinExistence type="predicted"/>
<organism evidence="3 4">
    <name type="scientific">Mola mola</name>
    <name type="common">Ocean sunfish</name>
    <name type="synonym">Tetraodon mola</name>
    <dbReference type="NCBI Taxonomy" id="94237"/>
    <lineage>
        <taxon>Eukaryota</taxon>
        <taxon>Metazoa</taxon>
        <taxon>Chordata</taxon>
        <taxon>Craniata</taxon>
        <taxon>Vertebrata</taxon>
        <taxon>Euteleostomi</taxon>
        <taxon>Actinopterygii</taxon>
        <taxon>Neopterygii</taxon>
        <taxon>Teleostei</taxon>
        <taxon>Neoteleostei</taxon>
        <taxon>Acanthomorphata</taxon>
        <taxon>Eupercaria</taxon>
        <taxon>Tetraodontiformes</taxon>
        <taxon>Molidae</taxon>
        <taxon>Mola</taxon>
    </lineage>
</organism>
<dbReference type="Pfam" id="PF01843">
    <property type="entry name" value="DIL"/>
    <property type="match status" value="1"/>
</dbReference>
<feature type="coiled-coil region" evidence="1">
    <location>
        <begin position="2"/>
        <end position="94"/>
    </location>
</feature>
<dbReference type="PANTHER" id="PTHR16027">
    <property type="entry name" value="DILUTE DOMAIN-CONTAINING PROTEIN YPR089W"/>
    <property type="match status" value="1"/>
</dbReference>
<dbReference type="STRING" id="94237.ENSMMOP00000016739"/>
<dbReference type="Ensembl" id="ENSMMOT00000017016.1">
    <property type="protein sequence ID" value="ENSMMOP00000016739.1"/>
    <property type="gene ID" value="ENSMMOG00000012752.1"/>
</dbReference>
<dbReference type="SMART" id="SM01132">
    <property type="entry name" value="DIL"/>
    <property type="match status" value="1"/>
</dbReference>
<name>A0A3Q3X431_MOLML</name>
<dbReference type="InterPro" id="IPR002710">
    <property type="entry name" value="Dilute_dom"/>
</dbReference>
<accession>A0A3Q3X431</accession>
<dbReference type="GO" id="GO:0051020">
    <property type="term" value="F:GTPase binding"/>
    <property type="evidence" value="ECO:0007669"/>
    <property type="project" value="TreeGrafter"/>
</dbReference>
<dbReference type="InterPro" id="IPR052072">
    <property type="entry name" value="Vascular_dev_regulator"/>
</dbReference>
<reference evidence="3" key="2">
    <citation type="submission" date="2025-09" db="UniProtKB">
        <authorList>
            <consortium name="Ensembl"/>
        </authorList>
    </citation>
    <scope>IDENTIFICATION</scope>
</reference>
<evidence type="ECO:0000313" key="3">
    <source>
        <dbReference type="Ensembl" id="ENSMMOP00000016739.1"/>
    </source>
</evidence>
<protein>
    <recommendedName>
        <fullName evidence="2">Dilute domain-containing protein</fullName>
    </recommendedName>
</protein>